<gene>
    <name evidence="2" type="primary">Gm4200</name>
</gene>
<dbReference type="AGR" id="MGI:3782377"/>
<name>Q8K1Z2_MOUSE</name>
<sequence>SWKQKLSSPACCEENCVLPPPKVGIWDPCHHTKSQAPKLRKRETPRACERGPLNAMACPACLCAGAPALPLRSKRGYFRLPQHSLFFQPGE</sequence>
<dbReference type="EMBL" id="BC034904">
    <property type="protein sequence ID" value="AAH34904.1"/>
    <property type="molecule type" value="mRNA"/>
</dbReference>
<evidence type="ECO:0000313" key="1">
    <source>
        <dbReference type="EMBL" id="AAH34904.1"/>
    </source>
</evidence>
<feature type="non-terminal residue" evidence="1">
    <location>
        <position position="1"/>
    </location>
</feature>
<accession>Q8K1Z2</accession>
<protein>
    <submittedName>
        <fullName evidence="1">Uncharacterized protein</fullName>
    </submittedName>
</protein>
<proteinExistence type="evidence at transcript level"/>
<reference evidence="1" key="1">
    <citation type="submission" date="2002-07" db="EMBL/GenBank/DDBJ databases">
        <authorList>
            <person name="Strausberg R."/>
        </authorList>
    </citation>
    <scope>NUCLEOTIDE SEQUENCE</scope>
    <source>
        <strain evidence="1">C57BL/6J</strain>
        <tissue evidence="1">Mammary gland</tissue>
    </source>
</reference>
<dbReference type="AlphaFoldDB" id="Q8K1Z2"/>
<evidence type="ECO:0000313" key="2">
    <source>
        <dbReference type="MGI" id="MGI:3782377"/>
    </source>
</evidence>
<dbReference type="MGI" id="MGI:3782377">
    <property type="gene designation" value="Gm4200"/>
</dbReference>
<organism evidence="1">
    <name type="scientific">Mus musculus</name>
    <name type="common">Mouse</name>
    <dbReference type="NCBI Taxonomy" id="10090"/>
    <lineage>
        <taxon>Eukaryota</taxon>
        <taxon>Metazoa</taxon>
        <taxon>Chordata</taxon>
        <taxon>Craniata</taxon>
        <taxon>Vertebrata</taxon>
        <taxon>Euteleostomi</taxon>
        <taxon>Mammalia</taxon>
        <taxon>Eutheria</taxon>
        <taxon>Euarchontoglires</taxon>
        <taxon>Glires</taxon>
        <taxon>Rodentia</taxon>
        <taxon>Myomorpha</taxon>
        <taxon>Muroidea</taxon>
        <taxon>Muridae</taxon>
        <taxon>Murinae</taxon>
        <taxon>Mus</taxon>
        <taxon>Mus</taxon>
    </lineage>
</organism>